<keyword evidence="1" id="KW-0472">Membrane</keyword>
<dbReference type="RefSeq" id="WP_227206436.1">
    <property type="nucleotide sequence ID" value="NZ_JAJCLO010000004.1"/>
</dbReference>
<accession>A0ABT5UPJ2</accession>
<name>A0ABT5UPJ2_EUBLI</name>
<reference evidence="2 3" key="1">
    <citation type="submission" date="2023-02" db="EMBL/GenBank/DDBJ databases">
        <title>Comparative genome analysis of Eubacterium limosum species.</title>
        <authorList>
            <person name="Bak J.E."/>
        </authorList>
    </citation>
    <scope>NUCLEOTIDE SEQUENCE [LARGE SCALE GENOMIC DNA]</scope>
    <source>
        <strain evidence="2 3">KGMB01548</strain>
    </source>
</reference>
<proteinExistence type="predicted"/>
<evidence type="ECO:0000313" key="2">
    <source>
        <dbReference type="EMBL" id="MDE1470866.1"/>
    </source>
</evidence>
<dbReference type="Proteomes" id="UP001215087">
    <property type="component" value="Unassembled WGS sequence"/>
</dbReference>
<keyword evidence="1" id="KW-1133">Transmembrane helix</keyword>
<organism evidence="2 3">
    <name type="scientific">Eubacterium limosum</name>
    <dbReference type="NCBI Taxonomy" id="1736"/>
    <lineage>
        <taxon>Bacteria</taxon>
        <taxon>Bacillati</taxon>
        <taxon>Bacillota</taxon>
        <taxon>Clostridia</taxon>
        <taxon>Eubacteriales</taxon>
        <taxon>Eubacteriaceae</taxon>
        <taxon>Eubacterium</taxon>
    </lineage>
</organism>
<comment type="caution">
    <text evidence="2">The sequence shown here is derived from an EMBL/GenBank/DDBJ whole genome shotgun (WGS) entry which is preliminary data.</text>
</comment>
<dbReference type="EMBL" id="JAQSVD010000005">
    <property type="protein sequence ID" value="MDE1470866.1"/>
    <property type="molecule type" value="Genomic_DNA"/>
</dbReference>
<sequence length="54" mass="5756">MAEGSVNAITKIFTDGLASMNPEILIVLAAAAGISFLFLLYDVVWKGVRKSKKG</sequence>
<keyword evidence="1" id="KW-0812">Transmembrane</keyword>
<evidence type="ECO:0000313" key="3">
    <source>
        <dbReference type="Proteomes" id="UP001215087"/>
    </source>
</evidence>
<feature type="transmembrane region" description="Helical" evidence="1">
    <location>
        <begin position="24"/>
        <end position="44"/>
    </location>
</feature>
<evidence type="ECO:0000256" key="1">
    <source>
        <dbReference type="SAM" id="Phobius"/>
    </source>
</evidence>
<gene>
    <name evidence="2" type="ORF">PTZ04_11445</name>
</gene>
<keyword evidence="3" id="KW-1185">Reference proteome</keyword>
<protein>
    <submittedName>
        <fullName evidence="2">Uncharacterized protein</fullName>
    </submittedName>
</protein>